<gene>
    <name evidence="3" type="ORF">roselon_02873</name>
</gene>
<evidence type="ECO:0000259" key="2">
    <source>
        <dbReference type="Pfam" id="PF13505"/>
    </source>
</evidence>
<accession>W8RVD0</accession>
<evidence type="ECO:0000313" key="4">
    <source>
        <dbReference type="Proteomes" id="UP000019593"/>
    </source>
</evidence>
<dbReference type="InterPro" id="IPR011250">
    <property type="entry name" value="OMP/PagP_B-barrel"/>
</dbReference>
<dbReference type="Gene3D" id="2.40.160.20">
    <property type="match status" value="1"/>
</dbReference>
<feature type="domain" description="Outer membrane protein beta-barrel" evidence="2">
    <location>
        <begin position="3"/>
        <end position="88"/>
    </location>
</feature>
<dbReference type="HOGENOM" id="CLU_2467046_0_0_5"/>
<dbReference type="STRING" id="1294273.roselon_02873"/>
<reference evidence="3 4" key="1">
    <citation type="submission" date="2013-03" db="EMBL/GenBank/DDBJ databases">
        <authorList>
            <person name="Fiebig A."/>
            <person name="Goeker M."/>
            <person name="Klenk H.-P.P."/>
        </authorList>
    </citation>
    <scope>NUCLEOTIDE SEQUENCE [LARGE SCALE GENOMIC DNA]</scope>
    <source>
        <strain evidence="4">DSM 19469</strain>
    </source>
</reference>
<organism evidence="3 4">
    <name type="scientific">Roseicyclus elongatus DSM 19469</name>
    <dbReference type="NCBI Taxonomy" id="1294273"/>
    <lineage>
        <taxon>Bacteria</taxon>
        <taxon>Pseudomonadati</taxon>
        <taxon>Pseudomonadota</taxon>
        <taxon>Alphaproteobacteria</taxon>
        <taxon>Rhodobacterales</taxon>
        <taxon>Roseobacteraceae</taxon>
        <taxon>Roseicyclus</taxon>
    </lineage>
</organism>
<keyword evidence="1" id="KW-0732">Signal</keyword>
<dbReference type="Pfam" id="PF13505">
    <property type="entry name" value="OMP_b-brl"/>
    <property type="match status" value="1"/>
</dbReference>
<proteinExistence type="predicted"/>
<dbReference type="Proteomes" id="UP000019593">
    <property type="component" value="Chromosome"/>
</dbReference>
<dbReference type="InterPro" id="IPR027385">
    <property type="entry name" value="Beta-barrel_OMP"/>
</dbReference>
<dbReference type="SUPFAM" id="SSF56925">
    <property type="entry name" value="OMPA-like"/>
    <property type="match status" value="1"/>
</dbReference>
<name>W8RVD0_9RHOB</name>
<dbReference type="EMBL" id="CP004372">
    <property type="protein sequence ID" value="AHM05169.1"/>
    <property type="molecule type" value="Genomic_DNA"/>
</dbReference>
<dbReference type="KEGG" id="red:roselon_02873"/>
<evidence type="ECO:0000313" key="3">
    <source>
        <dbReference type="EMBL" id="AHM05169.1"/>
    </source>
</evidence>
<keyword evidence="4" id="KW-1185">Reference proteome</keyword>
<dbReference type="AlphaFoldDB" id="W8RVD0"/>
<sequence length="88" mass="9206">MMVYGTLGLAAANVDVSTPGPITGGSEETVTGFTIGLGMEYAVSESMRVRGGINHYSFGEEEYAVAGGDVAEVDFNFTAVEIGVLFQF</sequence>
<protein>
    <recommendedName>
        <fullName evidence="2">Outer membrane protein beta-barrel domain-containing protein</fullName>
    </recommendedName>
</protein>
<evidence type="ECO:0000256" key="1">
    <source>
        <dbReference type="ARBA" id="ARBA00022729"/>
    </source>
</evidence>